<dbReference type="EMBL" id="QRHP01000011">
    <property type="protein sequence ID" value="RHF83432.1"/>
    <property type="molecule type" value="Genomic_DNA"/>
</dbReference>
<dbReference type="InterPro" id="IPR007630">
    <property type="entry name" value="RNA_pol_sigma70_r4"/>
</dbReference>
<feature type="domain" description="RNA polymerase alpha subunit C-terminal" evidence="1">
    <location>
        <begin position="3"/>
        <end position="53"/>
    </location>
</feature>
<dbReference type="GO" id="GO:0003899">
    <property type="term" value="F:DNA-directed RNA polymerase activity"/>
    <property type="evidence" value="ECO:0007669"/>
    <property type="project" value="InterPro"/>
</dbReference>
<proteinExistence type="predicted"/>
<protein>
    <recommendedName>
        <fullName evidence="5">RNA polymerase alpha subunit C-terminal domain-containing protein</fullName>
    </recommendedName>
</protein>
<dbReference type="GO" id="GO:0003677">
    <property type="term" value="F:DNA binding"/>
    <property type="evidence" value="ECO:0007669"/>
    <property type="project" value="InterPro"/>
</dbReference>
<feature type="domain" description="RNA polymerase sigma-70 region 4" evidence="2">
    <location>
        <begin position="310"/>
        <end position="337"/>
    </location>
</feature>
<dbReference type="Pfam" id="PF03118">
    <property type="entry name" value="RNA_pol_A_CTD"/>
    <property type="match status" value="2"/>
</dbReference>
<evidence type="ECO:0000313" key="4">
    <source>
        <dbReference type="Proteomes" id="UP000283701"/>
    </source>
</evidence>
<dbReference type="Gene3D" id="1.10.10.10">
    <property type="entry name" value="Winged helix-like DNA-binding domain superfamily/Winged helix DNA-binding domain"/>
    <property type="match status" value="1"/>
</dbReference>
<organism evidence="3 4">
    <name type="scientific">Roseburia inulinivorans</name>
    <dbReference type="NCBI Taxonomy" id="360807"/>
    <lineage>
        <taxon>Bacteria</taxon>
        <taxon>Bacillati</taxon>
        <taxon>Bacillota</taxon>
        <taxon>Clostridia</taxon>
        <taxon>Lachnospirales</taxon>
        <taxon>Lachnospiraceae</taxon>
        <taxon>Roseburia</taxon>
    </lineage>
</organism>
<dbReference type="InterPro" id="IPR036388">
    <property type="entry name" value="WH-like_DNA-bd_sf"/>
</dbReference>
<dbReference type="SUPFAM" id="SSF88659">
    <property type="entry name" value="Sigma3 and sigma4 domains of RNA polymerase sigma factors"/>
    <property type="match status" value="1"/>
</dbReference>
<evidence type="ECO:0008006" key="5">
    <source>
        <dbReference type="Google" id="ProtNLM"/>
    </source>
</evidence>
<dbReference type="InterPro" id="IPR011260">
    <property type="entry name" value="RNAP_asu_C"/>
</dbReference>
<dbReference type="SUPFAM" id="SSF47789">
    <property type="entry name" value="C-terminal domain of RNA polymerase alpha subunit"/>
    <property type="match status" value="2"/>
</dbReference>
<dbReference type="RefSeq" id="WP_118203367.1">
    <property type="nucleotide sequence ID" value="NZ_QRHP01000011.1"/>
</dbReference>
<feature type="domain" description="RNA polymerase alpha subunit C-terminal" evidence="1">
    <location>
        <begin position="87"/>
        <end position="145"/>
    </location>
</feature>
<dbReference type="Pfam" id="PF04545">
    <property type="entry name" value="Sigma70_r4"/>
    <property type="match status" value="1"/>
</dbReference>
<comment type="caution">
    <text evidence="3">The sequence shown here is derived from an EMBL/GenBank/DDBJ whole genome shotgun (WGS) entry which is preliminary data.</text>
</comment>
<dbReference type="Proteomes" id="UP000283701">
    <property type="component" value="Unassembled WGS sequence"/>
</dbReference>
<dbReference type="AlphaFoldDB" id="A0A414QRM9"/>
<evidence type="ECO:0000259" key="1">
    <source>
        <dbReference type="Pfam" id="PF03118"/>
    </source>
</evidence>
<dbReference type="GO" id="GO:0003700">
    <property type="term" value="F:DNA-binding transcription factor activity"/>
    <property type="evidence" value="ECO:0007669"/>
    <property type="project" value="InterPro"/>
</dbReference>
<evidence type="ECO:0000313" key="3">
    <source>
        <dbReference type="EMBL" id="RHF83432.1"/>
    </source>
</evidence>
<reference evidence="3 4" key="1">
    <citation type="submission" date="2018-08" db="EMBL/GenBank/DDBJ databases">
        <title>A genome reference for cultivated species of the human gut microbiota.</title>
        <authorList>
            <person name="Zou Y."/>
            <person name="Xue W."/>
            <person name="Luo G."/>
        </authorList>
    </citation>
    <scope>NUCLEOTIDE SEQUENCE [LARGE SCALE GENOMIC DNA]</scope>
    <source>
        <strain evidence="3 4">AM23-23AC</strain>
    </source>
</reference>
<dbReference type="InterPro" id="IPR013324">
    <property type="entry name" value="RNA_pol_sigma_r3/r4-like"/>
</dbReference>
<evidence type="ECO:0000259" key="2">
    <source>
        <dbReference type="Pfam" id="PF04545"/>
    </source>
</evidence>
<name>A0A414QRM9_9FIRM</name>
<accession>A0A414QRM9</accession>
<gene>
    <name evidence="3" type="ORF">DW654_10315</name>
</gene>
<dbReference type="GO" id="GO:0006352">
    <property type="term" value="P:DNA-templated transcription initiation"/>
    <property type="evidence" value="ECO:0007669"/>
    <property type="project" value="InterPro"/>
</dbReference>
<sequence length="908" mass="106540">MVDILVNSLGLSVRASNALNRMQIHTLEQLLNTPIEEIKEGKNIGAKTIVEIETFCKSYLEGEVDIDSLITKESVKEKEERTFSEDELEEMSHHNITELELSARAENGLLRIGCDTLSKLAKISEKDLREMKGLGAKTRDEILNKREAWTESNLYVADHEENGEMISEYEKAFYEKVSEILCPIKRLFWRQLRDLLLENDIMQQEDDFSLQRINDKFIFTVIQLDEFDLPLKNYFKNLVPEGIIQTENLRDKIDKENLGFGGTALIECILDGKICNQRDNNIYLDKSNVVQYLQKHESNFEPRKYESFVRRLNGESLQEIGDVFDLSRERVRQILVKMAKKMPCLYEDYYRFPYEYFKFSKGEFCNAFPECGAIGYEYLSIRYKKGKELISNKSVEKYTGIFKERMVKYLKEEALRQDKRHVTRTEMVYRVLMSNSDRAMTMDEFEKEYNEYLNRRNYPKDRLAINIRTVSNRLRISPHVVFDKDNRMRYCEADPKIVWDNIDFNQYRDMIISAELIYRDYVELMEELDIRDGYELFYVIKSSLDNWDNKDFDISCRRVPVMVLGDGDEAKQALHLLKEISPIDFFGYYEAYEERYGVRSANGNPVITGALANYYLDGEYSVDVIAMDDEDAAELKQALSKKNFWFIDEVEKMFSEICTNSSQDALNKAAFKRIGYSLNIGYLYNDDYGAVVNYYDQEIFSKEILDLNEYDRRLLVLPSFESALYKKRMELEYIEVAPKVYMTLSELERIYGLSFDDVHELQEWICQCEDKYFNAHSVWKKLENTGLDKKLQSNEWLCTCIFRQQPNVFSQQVAGGIILCKDSSELNLGSICQWIVDKYGKMTVQALTARFNETFATRIPVSKIAEKLKTYGLWDILVTDSFDEYIDNLIISTDADMNVDDLLQEEFF</sequence>
<dbReference type="Gene3D" id="1.10.150.20">
    <property type="entry name" value="5' to 3' exonuclease, C-terminal subdomain"/>
    <property type="match status" value="2"/>
</dbReference>